<dbReference type="EC" id="3.2.1.52" evidence="3"/>
<comment type="similarity">
    <text evidence="2">Belongs to the glycosyl hydrolase 20 family.</text>
</comment>
<keyword evidence="4" id="KW-0378">Hydrolase</keyword>
<dbReference type="InterPro" id="IPR025705">
    <property type="entry name" value="Beta_hexosaminidase_sua/sub"/>
</dbReference>
<organism evidence="10 11">
    <name type="scientific">Gilvimarinus japonicus</name>
    <dbReference type="NCBI Taxonomy" id="1796469"/>
    <lineage>
        <taxon>Bacteria</taxon>
        <taxon>Pseudomonadati</taxon>
        <taxon>Pseudomonadota</taxon>
        <taxon>Gammaproteobacteria</taxon>
        <taxon>Cellvibrionales</taxon>
        <taxon>Cellvibrionaceae</taxon>
        <taxon>Gilvimarinus</taxon>
    </lineage>
</organism>
<reference evidence="11" key="1">
    <citation type="journal article" date="2019" name="Int. J. Syst. Evol. Microbiol.">
        <title>The Global Catalogue of Microorganisms (GCM) 10K type strain sequencing project: providing services to taxonomists for standard genome sequencing and annotation.</title>
        <authorList>
            <consortium name="The Broad Institute Genomics Platform"/>
            <consortium name="The Broad Institute Genome Sequencing Center for Infectious Disease"/>
            <person name="Wu L."/>
            <person name="Ma J."/>
        </authorList>
    </citation>
    <scope>NUCLEOTIDE SEQUENCE [LARGE SCALE GENOMIC DNA]</scope>
    <source>
        <strain evidence="11">KCTC 52141</strain>
    </source>
</reference>
<protein>
    <recommendedName>
        <fullName evidence="3">beta-N-acetylhexosaminidase</fullName>
        <ecNumber evidence="3">3.2.1.52</ecNumber>
    </recommendedName>
    <alternativeName>
        <fullName evidence="6">Beta-N-acetylhexosaminidase</fullName>
    </alternativeName>
    <alternativeName>
        <fullName evidence="7">N-acetyl-beta-glucosaminidase</fullName>
    </alternativeName>
</protein>
<evidence type="ECO:0000256" key="2">
    <source>
        <dbReference type="ARBA" id="ARBA00006285"/>
    </source>
</evidence>
<dbReference type="Gene3D" id="3.20.20.80">
    <property type="entry name" value="Glycosidases"/>
    <property type="match status" value="2"/>
</dbReference>
<dbReference type="PANTHER" id="PTHR22600:SF57">
    <property type="entry name" value="BETA-N-ACETYLHEXOSAMINIDASE"/>
    <property type="match status" value="1"/>
</dbReference>
<evidence type="ECO:0000256" key="7">
    <source>
        <dbReference type="ARBA" id="ARBA00033000"/>
    </source>
</evidence>
<dbReference type="InterPro" id="IPR029018">
    <property type="entry name" value="Hex-like_dom2"/>
</dbReference>
<sequence length="793" mass="87709">MAASDSTAGQTPLALMPYPQSVVRQDGHLAVKAPLQFANPGAVTPRAKAALQRLNTVLSRRSGVNDNAASAIIKLRPLEKSSGAINVPTDELKRADESYQLAVSDAGITISAATDLGVLHALTTLMQLAGDQGPVQLPYIVIDDAPRFAWRGVLLDSVRHFLPVATIKRQIDGMAAAKLNVLHWHLTDDQGWRFESRAYPKLTQLAANGQFYTRKEILAVIAYADARGIYVLPEVDMPGHASAIAVAYPELMSAPGPYQPEDRWGVHKPLLNPANEDVYTFAKTILQEVAELFPFAYVHIGGDEIDPEHWQANEKIQAFMAEHALADEHALHTYFNARLASILAELNRSMVGWDEVLHPDLAEGTVVQSWRGPDALGRAVNAGFPALLSTGFYLDQPQNSAYHYRVTLAPQPLSIDTTAHKGERWRSWKFTMPRKRGSDVAGTLSVIGAGESLRGFIDFKGKSRASVSELTWRDGYISFTLDTWMGPMHAALSVDGDGLHGPVVVANAPYALTGELVGSNRIAGSALPTAIAKDLIAPDNQHLLLGGEAALWTEMVNEHTIDIRLWPRAFVVAERLWSSRELRDADFMYQRLDLVSQWSAEVVGLQHFAQQRAAQQALVPESQRELVIALSRALEPAQYYHRHHEKSTNATYSRRDSLNNFADYLPAESRFTQKFSEDLNRWAENPDDNSALLPVRTQLNQWHKDASALLIKLQKLDPVDLLPVTQSLQSVSDWGLRLLNAESKDKPLTAAQCKQAQLELDMAMQIQHEMIVAPAQPVAELLRDSCFKLHQLK</sequence>
<dbReference type="Proteomes" id="UP001595548">
    <property type="component" value="Unassembled WGS sequence"/>
</dbReference>
<comment type="catalytic activity">
    <reaction evidence="1">
        <text>Hydrolysis of terminal non-reducing N-acetyl-D-hexosamine residues in N-acetyl-beta-D-hexosaminides.</text>
        <dbReference type="EC" id="3.2.1.52"/>
    </reaction>
</comment>
<dbReference type="SUPFAM" id="SSF51445">
    <property type="entry name" value="(Trans)glycosidases"/>
    <property type="match status" value="1"/>
</dbReference>
<dbReference type="Gene3D" id="3.30.379.10">
    <property type="entry name" value="Chitobiase/beta-hexosaminidase domain 2-like"/>
    <property type="match status" value="1"/>
</dbReference>
<evidence type="ECO:0000256" key="4">
    <source>
        <dbReference type="ARBA" id="ARBA00022801"/>
    </source>
</evidence>
<dbReference type="Pfam" id="PF00728">
    <property type="entry name" value="Glyco_hydro_20"/>
    <property type="match status" value="2"/>
</dbReference>
<dbReference type="EMBL" id="JBHRTL010000004">
    <property type="protein sequence ID" value="MFC3154466.1"/>
    <property type="molecule type" value="Genomic_DNA"/>
</dbReference>
<comment type="caution">
    <text evidence="10">The sequence shown here is derived from an EMBL/GenBank/DDBJ whole genome shotgun (WGS) entry which is preliminary data.</text>
</comment>
<proteinExistence type="inferred from homology"/>
<dbReference type="SUPFAM" id="SSF55545">
    <property type="entry name" value="beta-N-acetylhexosaminidase-like domain"/>
    <property type="match status" value="1"/>
</dbReference>
<feature type="domain" description="Glycoside hydrolase family 20 catalytic" evidence="8">
    <location>
        <begin position="148"/>
        <end position="403"/>
    </location>
</feature>
<name>A0ABV7HSJ5_9GAMM</name>
<dbReference type="PRINTS" id="PR00738">
    <property type="entry name" value="GLHYDRLASE20"/>
</dbReference>
<feature type="domain" description="Glycoside hydrolase family 20 catalytic" evidence="8">
    <location>
        <begin position="536"/>
        <end position="579"/>
    </location>
</feature>
<feature type="domain" description="Beta-hexosaminidase bacterial type N-terminal" evidence="9">
    <location>
        <begin position="14"/>
        <end position="145"/>
    </location>
</feature>
<keyword evidence="5" id="KW-0326">Glycosidase</keyword>
<keyword evidence="11" id="KW-1185">Reference proteome</keyword>
<evidence type="ECO:0000313" key="10">
    <source>
        <dbReference type="EMBL" id="MFC3154466.1"/>
    </source>
</evidence>
<evidence type="ECO:0000259" key="9">
    <source>
        <dbReference type="Pfam" id="PF02838"/>
    </source>
</evidence>
<evidence type="ECO:0000313" key="11">
    <source>
        <dbReference type="Proteomes" id="UP001595548"/>
    </source>
</evidence>
<evidence type="ECO:0000256" key="5">
    <source>
        <dbReference type="ARBA" id="ARBA00023295"/>
    </source>
</evidence>
<evidence type="ECO:0000256" key="6">
    <source>
        <dbReference type="ARBA" id="ARBA00030512"/>
    </source>
</evidence>
<dbReference type="InterPro" id="IPR015882">
    <property type="entry name" value="HEX_bac_N"/>
</dbReference>
<dbReference type="InterPro" id="IPR015883">
    <property type="entry name" value="Glyco_hydro_20_cat"/>
</dbReference>
<dbReference type="PANTHER" id="PTHR22600">
    <property type="entry name" value="BETA-HEXOSAMINIDASE"/>
    <property type="match status" value="1"/>
</dbReference>
<gene>
    <name evidence="10" type="ORF">ACFOEB_04560</name>
</gene>
<dbReference type="Pfam" id="PF02838">
    <property type="entry name" value="Glyco_hydro_20b"/>
    <property type="match status" value="1"/>
</dbReference>
<accession>A0ABV7HSJ5</accession>
<evidence type="ECO:0000256" key="3">
    <source>
        <dbReference type="ARBA" id="ARBA00012663"/>
    </source>
</evidence>
<dbReference type="RefSeq" id="WP_382414727.1">
    <property type="nucleotide sequence ID" value="NZ_AP031500.1"/>
</dbReference>
<evidence type="ECO:0000256" key="1">
    <source>
        <dbReference type="ARBA" id="ARBA00001231"/>
    </source>
</evidence>
<dbReference type="InterPro" id="IPR017853">
    <property type="entry name" value="GH"/>
</dbReference>
<evidence type="ECO:0000259" key="8">
    <source>
        <dbReference type="Pfam" id="PF00728"/>
    </source>
</evidence>